<dbReference type="STRING" id="63186.ZOBELLIA_1554"/>
<dbReference type="InterPro" id="IPR011650">
    <property type="entry name" value="Peptidase_M20_dimer"/>
</dbReference>
<evidence type="ECO:0000256" key="1">
    <source>
        <dbReference type="ARBA" id="ARBA00001941"/>
    </source>
</evidence>
<evidence type="ECO:0000256" key="16">
    <source>
        <dbReference type="ARBA" id="ARBA00077688"/>
    </source>
</evidence>
<comment type="cofactor">
    <cofactor evidence="2">
        <name>Zn(2+)</name>
        <dbReference type="ChEBI" id="CHEBI:29105"/>
    </cofactor>
</comment>
<evidence type="ECO:0000256" key="13">
    <source>
        <dbReference type="ARBA" id="ARBA00071271"/>
    </source>
</evidence>
<reference evidence="19 20" key="2">
    <citation type="journal article" date="2012" name="Environ. Microbiol.">
        <title>Characterization of the first alginolytic operons in a marine bacterium: from their emergence in marine Flavobacteriia to their independent transfers to marine Proteobacteria and human gut Bacteroides.</title>
        <authorList>
            <person name="Thomas F."/>
            <person name="Barbeyron T."/>
            <person name="Tonon T."/>
            <person name="Genicot S."/>
            <person name="Czjzek M."/>
            <person name="Michel G."/>
        </authorList>
    </citation>
    <scope>NUCLEOTIDE SEQUENCE [LARGE SCALE GENOMIC DNA]</scope>
    <source>
        <strain evidence="20">DSM 12802 / CCUG 47099 / CIP 106680 / NCIMB 13871 / Dsij</strain>
    </source>
</reference>
<dbReference type="AlphaFoldDB" id="G0LAW1"/>
<comment type="catalytic activity">
    <reaction evidence="9">
        <text>Hydrolysis of dipeptides, preferentially hydrophobic dipeptides including prolyl amino acids.</text>
        <dbReference type="EC" id="3.4.13.18"/>
    </reaction>
</comment>
<dbReference type="Proteomes" id="UP000008898">
    <property type="component" value="Chromosome"/>
</dbReference>
<feature type="domain" description="Peptidase M20 dimerisation" evidence="18">
    <location>
        <begin position="210"/>
        <end position="294"/>
    </location>
</feature>
<evidence type="ECO:0000313" key="19">
    <source>
        <dbReference type="EMBL" id="CAZ95609.1"/>
    </source>
</evidence>
<protein>
    <recommendedName>
        <fullName evidence="13">Cytosol non-specific dipeptidase</fullName>
        <ecNumber evidence="10">3.4.13.18</ecNumber>
    </recommendedName>
    <alternativeName>
        <fullName evidence="16">Aminoacyl-histidine dipeptidase</fullName>
    </alternativeName>
    <alternativeName>
        <fullName evidence="15">Beta-alanyl-histidine dipeptidase</fullName>
    </alternativeName>
    <alternativeName>
        <fullName evidence="14">Carnosinase</fullName>
    </alternativeName>
    <alternativeName>
        <fullName evidence="11">Peptidase D</fullName>
    </alternativeName>
    <alternativeName>
        <fullName evidence="17">Xaa-His dipeptidase</fullName>
    </alternativeName>
</protein>
<dbReference type="CDD" id="cd03890">
    <property type="entry name" value="M20_pepD"/>
    <property type="match status" value="1"/>
</dbReference>
<keyword evidence="20" id="KW-1185">Reference proteome</keyword>
<reference evidence="20" key="1">
    <citation type="submission" date="2009-07" db="EMBL/GenBank/DDBJ databases">
        <title>Complete genome sequence of Zobellia galactanivorans Dsij.</title>
        <authorList>
            <consortium name="Genoscope - CEA"/>
        </authorList>
    </citation>
    <scope>NUCLEOTIDE SEQUENCE [LARGE SCALE GENOMIC DNA]</scope>
    <source>
        <strain evidence="20">DSM 12802 / CCUG 47099 / CIP 106680 / NCIMB 13871 / Dsij</strain>
    </source>
</reference>
<evidence type="ECO:0000256" key="17">
    <source>
        <dbReference type="ARBA" id="ARBA00078074"/>
    </source>
</evidence>
<dbReference type="GO" id="GO:0046872">
    <property type="term" value="F:metal ion binding"/>
    <property type="evidence" value="ECO:0007669"/>
    <property type="project" value="UniProtKB-KW"/>
</dbReference>
<dbReference type="RefSeq" id="WP_013992918.1">
    <property type="nucleotide sequence ID" value="NC_015844.1"/>
</dbReference>
<name>G0LAW1_ZOBGA</name>
<sequence length="481" mass="52649">MQITKLEPNAIWHHFEAINTIPRASTKEQEITGFMVAFGKSLNLETSVDAIGNVIIKKPATKRKLDARTVVLQGHLDMVHQKEATSNFDFASQGIEMFVDGDWVKAKETTLGADNGIGVAAIMAVLTSNDIEHPPIEALFTIDEEMGMTGAMALTKEQLQGSVLLNLDSEEDDEITIGCAGGVDVAVDGSYDIKLLDAKEYCLKEIKVGGLTGGHSGVDIHLNRANGILVLTECLEYLISQTDCRLHSVDIGTLTNVIPRNGSAIIAIREDKYELFAQALKDIEQELRRKYQKTDPDLGIEVFRSENTMGVLDIKTQKRLIEAILTMPNGVYAMTEGIEGLVQTSNNIAILNVGQGSYHIGCHTRSSVDGERDELVNKIKGCCPFAKVSENGPYPGWEPKPNSELLALATRCYKELNGELPAIKSIHAGLECGILSGTFPNMQMISFGPNILGAHSPEERLQISSTQKFWKLLVKLLKELD</sequence>
<evidence type="ECO:0000256" key="7">
    <source>
        <dbReference type="ARBA" id="ARBA00023049"/>
    </source>
</evidence>
<keyword evidence="4" id="KW-0479">Metal-binding</keyword>
<evidence type="ECO:0000256" key="6">
    <source>
        <dbReference type="ARBA" id="ARBA00022833"/>
    </source>
</evidence>
<comment type="similarity">
    <text evidence="12">Belongs to the peptidase M20C family.</text>
</comment>
<dbReference type="PRINTS" id="PR00934">
    <property type="entry name" value="XHISDIPTASE"/>
</dbReference>
<keyword evidence="19" id="KW-0224">Dipeptidase</keyword>
<evidence type="ECO:0000256" key="2">
    <source>
        <dbReference type="ARBA" id="ARBA00001947"/>
    </source>
</evidence>
<dbReference type="PIRSF" id="PIRSF016599">
    <property type="entry name" value="Xaa-His_dipept"/>
    <property type="match status" value="1"/>
</dbReference>
<evidence type="ECO:0000256" key="12">
    <source>
        <dbReference type="ARBA" id="ARBA00061423"/>
    </source>
</evidence>
<dbReference type="PANTHER" id="PTHR43501:SF1">
    <property type="entry name" value="CYTOSOL NON-SPECIFIC DIPEPTIDASE"/>
    <property type="match status" value="1"/>
</dbReference>
<dbReference type="OrthoDB" id="9773892at2"/>
<evidence type="ECO:0000256" key="14">
    <source>
        <dbReference type="ARBA" id="ARBA00075285"/>
    </source>
</evidence>
<dbReference type="GO" id="GO:0070573">
    <property type="term" value="F:metallodipeptidase activity"/>
    <property type="evidence" value="ECO:0007669"/>
    <property type="project" value="TreeGrafter"/>
</dbReference>
<dbReference type="InterPro" id="IPR001160">
    <property type="entry name" value="Peptidase_M20C"/>
</dbReference>
<dbReference type="PANTHER" id="PTHR43501">
    <property type="entry name" value="CYTOSOL NON-SPECIFIC DIPEPTIDASE"/>
    <property type="match status" value="1"/>
</dbReference>
<dbReference type="KEGG" id="zga:ZOBELLIA_1554"/>
<dbReference type="SUPFAM" id="SSF53187">
    <property type="entry name" value="Zn-dependent exopeptidases"/>
    <property type="match status" value="1"/>
</dbReference>
<evidence type="ECO:0000256" key="5">
    <source>
        <dbReference type="ARBA" id="ARBA00022801"/>
    </source>
</evidence>
<evidence type="ECO:0000256" key="3">
    <source>
        <dbReference type="ARBA" id="ARBA00022670"/>
    </source>
</evidence>
<dbReference type="FunFam" id="3.40.630.10:FF:000015">
    <property type="entry name" value="Aminoacyl-histidine dipeptidase PepD"/>
    <property type="match status" value="1"/>
</dbReference>
<proteinExistence type="inferred from homology"/>
<dbReference type="GO" id="GO:0005829">
    <property type="term" value="C:cytosol"/>
    <property type="evidence" value="ECO:0007669"/>
    <property type="project" value="TreeGrafter"/>
</dbReference>
<comment type="cofactor">
    <cofactor evidence="1">
        <name>Co(2+)</name>
        <dbReference type="ChEBI" id="CHEBI:48828"/>
    </cofactor>
</comment>
<keyword evidence="7" id="KW-0482">Metalloprotease</keyword>
<evidence type="ECO:0000256" key="10">
    <source>
        <dbReference type="ARBA" id="ARBA00038976"/>
    </source>
</evidence>
<dbReference type="Pfam" id="PF07687">
    <property type="entry name" value="M20_dimer"/>
    <property type="match status" value="1"/>
</dbReference>
<evidence type="ECO:0000256" key="15">
    <source>
        <dbReference type="ARBA" id="ARBA00076004"/>
    </source>
</evidence>
<dbReference type="Gene3D" id="3.40.630.10">
    <property type="entry name" value="Zn peptidases"/>
    <property type="match status" value="2"/>
</dbReference>
<evidence type="ECO:0000259" key="18">
    <source>
        <dbReference type="Pfam" id="PF07687"/>
    </source>
</evidence>
<dbReference type="FunFam" id="3.40.630.10:FF:000018">
    <property type="entry name" value="Aminoacyl-histidine dipeptidase PepD"/>
    <property type="match status" value="1"/>
</dbReference>
<dbReference type="EMBL" id="FP476056">
    <property type="protein sequence ID" value="CAZ95609.1"/>
    <property type="molecule type" value="Genomic_DNA"/>
</dbReference>
<keyword evidence="6" id="KW-0862">Zinc</keyword>
<keyword evidence="8" id="KW-0170">Cobalt</keyword>
<dbReference type="HOGENOM" id="CLU_028526_0_0_10"/>
<keyword evidence="3" id="KW-0645">Protease</keyword>
<evidence type="ECO:0000256" key="11">
    <source>
        <dbReference type="ARBA" id="ARBA00044252"/>
    </source>
</evidence>
<gene>
    <name evidence="19" type="primary">pepD1</name>
    <name evidence="19" type="ordered locus">zobellia_1554</name>
</gene>
<evidence type="ECO:0000256" key="4">
    <source>
        <dbReference type="ARBA" id="ARBA00022723"/>
    </source>
</evidence>
<dbReference type="InterPro" id="IPR002933">
    <property type="entry name" value="Peptidase_M20"/>
</dbReference>
<dbReference type="PATRIC" id="fig|63186.3.peg.1542"/>
<dbReference type="GO" id="GO:0006508">
    <property type="term" value="P:proteolysis"/>
    <property type="evidence" value="ECO:0007669"/>
    <property type="project" value="UniProtKB-KW"/>
</dbReference>
<organism evidence="19 20">
    <name type="scientific">Zobellia galactanivorans (strain DSM 12802 / CCUG 47099 / CIP 106680 / NCIMB 13871 / Dsij)</name>
    <dbReference type="NCBI Taxonomy" id="63186"/>
    <lineage>
        <taxon>Bacteria</taxon>
        <taxon>Pseudomonadati</taxon>
        <taxon>Bacteroidota</taxon>
        <taxon>Flavobacteriia</taxon>
        <taxon>Flavobacteriales</taxon>
        <taxon>Flavobacteriaceae</taxon>
        <taxon>Zobellia</taxon>
    </lineage>
</organism>
<dbReference type="Pfam" id="PF01546">
    <property type="entry name" value="Peptidase_M20"/>
    <property type="match status" value="1"/>
</dbReference>
<keyword evidence="5 19" id="KW-0378">Hydrolase</keyword>
<dbReference type="EC" id="3.4.13.18" evidence="10"/>
<dbReference type="NCBIfam" id="TIGR01893">
    <property type="entry name" value="aa-his-dipept"/>
    <property type="match status" value="1"/>
</dbReference>
<evidence type="ECO:0000256" key="8">
    <source>
        <dbReference type="ARBA" id="ARBA00023285"/>
    </source>
</evidence>
<evidence type="ECO:0000256" key="9">
    <source>
        <dbReference type="ARBA" id="ARBA00036421"/>
    </source>
</evidence>
<accession>G0LAW1</accession>
<evidence type="ECO:0000313" key="20">
    <source>
        <dbReference type="Proteomes" id="UP000008898"/>
    </source>
</evidence>